<reference evidence="2" key="1">
    <citation type="submission" date="2022-03" db="EMBL/GenBank/DDBJ databases">
        <authorList>
            <person name="Lindestad O."/>
        </authorList>
    </citation>
    <scope>NUCLEOTIDE SEQUENCE</scope>
</reference>
<evidence type="ECO:0000313" key="3">
    <source>
        <dbReference type="Proteomes" id="UP000838756"/>
    </source>
</evidence>
<protein>
    <submittedName>
        <fullName evidence="2">Jg25422 protein</fullName>
    </submittedName>
</protein>
<organism evidence="2 3">
    <name type="scientific">Pararge aegeria aegeria</name>
    <dbReference type="NCBI Taxonomy" id="348720"/>
    <lineage>
        <taxon>Eukaryota</taxon>
        <taxon>Metazoa</taxon>
        <taxon>Ecdysozoa</taxon>
        <taxon>Arthropoda</taxon>
        <taxon>Hexapoda</taxon>
        <taxon>Insecta</taxon>
        <taxon>Pterygota</taxon>
        <taxon>Neoptera</taxon>
        <taxon>Endopterygota</taxon>
        <taxon>Lepidoptera</taxon>
        <taxon>Glossata</taxon>
        <taxon>Ditrysia</taxon>
        <taxon>Papilionoidea</taxon>
        <taxon>Nymphalidae</taxon>
        <taxon>Satyrinae</taxon>
        <taxon>Satyrini</taxon>
        <taxon>Parargina</taxon>
        <taxon>Pararge</taxon>
    </lineage>
</organism>
<feature type="compositionally biased region" description="Basic and acidic residues" evidence="1">
    <location>
        <begin position="1"/>
        <end position="15"/>
    </location>
</feature>
<gene>
    <name evidence="2" type="primary">jg25422</name>
    <name evidence="2" type="ORF">PAEG_LOCUS3600</name>
</gene>
<dbReference type="InterPro" id="IPR005312">
    <property type="entry name" value="DUF1759"/>
</dbReference>
<evidence type="ECO:0000313" key="2">
    <source>
        <dbReference type="EMBL" id="CAH2215392.1"/>
    </source>
</evidence>
<keyword evidence="3" id="KW-1185">Reference proteome</keyword>
<feature type="compositionally biased region" description="Polar residues" evidence="1">
    <location>
        <begin position="126"/>
        <end position="156"/>
    </location>
</feature>
<feature type="region of interest" description="Disordered" evidence="1">
    <location>
        <begin position="202"/>
        <end position="221"/>
    </location>
</feature>
<dbReference type="Proteomes" id="UP000838756">
    <property type="component" value="Unassembled WGS sequence"/>
</dbReference>
<dbReference type="EMBL" id="CAKXAJ010011652">
    <property type="protein sequence ID" value="CAH2215392.1"/>
    <property type="molecule type" value="Genomic_DNA"/>
</dbReference>
<accession>A0A8S4QQW4</accession>
<feature type="non-terminal residue" evidence="2">
    <location>
        <position position="414"/>
    </location>
</feature>
<dbReference type="Pfam" id="PF03564">
    <property type="entry name" value="DUF1759"/>
    <property type="match status" value="1"/>
</dbReference>
<dbReference type="AlphaFoldDB" id="A0A8S4QQW4"/>
<evidence type="ECO:0000256" key="1">
    <source>
        <dbReference type="SAM" id="MobiDB-lite"/>
    </source>
</evidence>
<dbReference type="OrthoDB" id="6931254at2759"/>
<name>A0A8S4QQW4_9NEOP</name>
<comment type="caution">
    <text evidence="2">The sequence shown here is derived from an EMBL/GenBank/DDBJ whole genome shotgun (WGS) entry which is preliminary data.</text>
</comment>
<proteinExistence type="predicted"/>
<sequence>MPTTRQELKNRKPSTEETPTTSEGTATEASGETATGSTATGTVTTDTTERTTTTGTSVPSAVRSDAPPAAPSSATVKGKAAATAGAAAVTATVAAAVARSTTPAIAPTPPAAARQLEPPAARGASATVQGRTQDADMSTVRMKSTVNAQGLKQLQRPSPPSQKGGGSTHSKAKAYKIAKAKEDMLRLQVELAAARLAALEADDTEDELEDDAASVEPEAEVTKRVDNWLENQPQRPVLAITDAPHYAIEEPVVCDAGQQDPPLRSPAGAQPGLTELAEAITRAVKAAQRPKFIELPTFGGSHQEWLPFRAAYYETEGMFTTVENTNRLRRNLKGRAKEAVEGLLITSAHPADVMKTLESRFGRPESIAMMEMETLRGLPRLTESPRDICIFSTKVSNVVATLKTLSCVNYMYNP</sequence>
<feature type="compositionally biased region" description="Low complexity" evidence="1">
    <location>
        <begin position="16"/>
        <end position="86"/>
    </location>
</feature>
<feature type="compositionally biased region" description="Acidic residues" evidence="1">
    <location>
        <begin position="202"/>
        <end position="219"/>
    </location>
</feature>
<feature type="region of interest" description="Disordered" evidence="1">
    <location>
        <begin position="1"/>
        <end position="86"/>
    </location>
</feature>
<feature type="region of interest" description="Disordered" evidence="1">
    <location>
        <begin position="102"/>
        <end position="173"/>
    </location>
</feature>